<feature type="binding site" evidence="6">
    <location>
        <position position="176"/>
    </location>
    <ligand>
        <name>Zn(2+)</name>
        <dbReference type="ChEBI" id="CHEBI:29105"/>
        <note>catalytic</note>
    </ligand>
</feature>
<dbReference type="PANTHER" id="PTHR10127">
    <property type="entry name" value="DISCOIDIN, CUB, EGF, LAMININ , AND ZINC METALLOPROTEASE DOMAIN CONTAINING"/>
    <property type="match status" value="1"/>
</dbReference>
<gene>
    <name evidence="8" type="ORF">AFUS01_LOCUS26927</name>
</gene>
<evidence type="ECO:0000256" key="5">
    <source>
        <dbReference type="ARBA" id="ARBA00023049"/>
    </source>
</evidence>
<evidence type="ECO:0000256" key="2">
    <source>
        <dbReference type="ARBA" id="ARBA00022723"/>
    </source>
</evidence>
<feature type="domain" description="Peptidase M12A" evidence="7">
    <location>
        <begin position="72"/>
        <end position="269"/>
    </location>
</feature>
<feature type="binding site" evidence="6">
    <location>
        <position position="170"/>
    </location>
    <ligand>
        <name>Zn(2+)</name>
        <dbReference type="ChEBI" id="CHEBI:29105"/>
        <note>catalytic</note>
    </ligand>
</feature>
<evidence type="ECO:0000313" key="8">
    <source>
        <dbReference type="EMBL" id="CAG7816301.1"/>
    </source>
</evidence>
<comment type="caution">
    <text evidence="8">The sequence shown here is derived from an EMBL/GenBank/DDBJ whole genome shotgun (WGS) entry which is preliminary data.</text>
</comment>
<evidence type="ECO:0000313" key="9">
    <source>
        <dbReference type="Proteomes" id="UP000708208"/>
    </source>
</evidence>
<evidence type="ECO:0000256" key="4">
    <source>
        <dbReference type="ARBA" id="ARBA00022833"/>
    </source>
</evidence>
<keyword evidence="3 6" id="KW-0378">Hydrolase</keyword>
<keyword evidence="2 6" id="KW-0479">Metal-binding</keyword>
<dbReference type="InterPro" id="IPR006026">
    <property type="entry name" value="Peptidase_Metallo"/>
</dbReference>
<comment type="caution">
    <text evidence="6">Lacks conserved residue(s) required for the propagation of feature annotation.</text>
</comment>
<dbReference type="EMBL" id="CAJVCH010366705">
    <property type="protein sequence ID" value="CAG7816301.1"/>
    <property type="molecule type" value="Genomic_DNA"/>
</dbReference>
<dbReference type="PROSITE" id="PS51864">
    <property type="entry name" value="ASTACIN"/>
    <property type="match status" value="1"/>
</dbReference>
<keyword evidence="1 6" id="KW-0645">Protease</keyword>
<accession>A0A8J2KEF1</accession>
<dbReference type="SMART" id="SM00235">
    <property type="entry name" value="ZnMc"/>
    <property type="match status" value="1"/>
</dbReference>
<dbReference type="Pfam" id="PF01400">
    <property type="entry name" value="Astacin"/>
    <property type="match status" value="1"/>
</dbReference>
<dbReference type="GO" id="GO:0008270">
    <property type="term" value="F:zinc ion binding"/>
    <property type="evidence" value="ECO:0007669"/>
    <property type="project" value="UniProtKB-UniRule"/>
</dbReference>
<dbReference type="Proteomes" id="UP000708208">
    <property type="component" value="Unassembled WGS sequence"/>
</dbReference>
<keyword evidence="4 6" id="KW-0862">Zinc</keyword>
<protein>
    <recommendedName>
        <fullName evidence="7">Peptidase M12A domain-containing protein</fullName>
    </recommendedName>
</protein>
<dbReference type="CDD" id="cd04280">
    <property type="entry name" value="ZnMc_astacin_like"/>
    <property type="match status" value="1"/>
</dbReference>
<dbReference type="AlphaFoldDB" id="A0A8J2KEF1"/>
<dbReference type="OrthoDB" id="291007at2759"/>
<keyword evidence="9" id="KW-1185">Reference proteome</keyword>
<proteinExistence type="predicted"/>
<name>A0A8J2KEF1_9HEXA</name>
<dbReference type="PANTHER" id="PTHR10127:SF780">
    <property type="entry name" value="METALLOENDOPEPTIDASE"/>
    <property type="match status" value="1"/>
</dbReference>
<dbReference type="GO" id="GO:0006508">
    <property type="term" value="P:proteolysis"/>
    <property type="evidence" value="ECO:0007669"/>
    <property type="project" value="UniProtKB-KW"/>
</dbReference>
<organism evidence="8 9">
    <name type="scientific">Allacma fusca</name>
    <dbReference type="NCBI Taxonomy" id="39272"/>
    <lineage>
        <taxon>Eukaryota</taxon>
        <taxon>Metazoa</taxon>
        <taxon>Ecdysozoa</taxon>
        <taxon>Arthropoda</taxon>
        <taxon>Hexapoda</taxon>
        <taxon>Collembola</taxon>
        <taxon>Symphypleona</taxon>
        <taxon>Sminthuridae</taxon>
        <taxon>Allacma</taxon>
    </lineage>
</organism>
<feature type="binding site" evidence="6">
    <location>
        <position position="166"/>
    </location>
    <ligand>
        <name>Zn(2+)</name>
        <dbReference type="ChEBI" id="CHEBI:29105"/>
        <note>catalytic</note>
    </ligand>
</feature>
<evidence type="ECO:0000256" key="3">
    <source>
        <dbReference type="ARBA" id="ARBA00022801"/>
    </source>
</evidence>
<sequence length="301" mass="34053">MTKFVPIIVVIISTSAYFRAVITATTGKPQKLRPFDWDKDNNPPIYAHKNKAGEIISGDILPDSGSGVNTKAGLRDENTRWRNNLVRYSLPLTMGLQQQENVTKALKEIQDRTCLRFERVTLLQRTGDYVDVTNEPRGCFSNLGRQGGRQQLNLGPGCTIVAIIQHEFLHALGVIHEHTRPDQNDNVIINYFTIPFFLWPQFFPTTRERVNEFNLPYEYGSVMHYEDRAGSVTPLRSIIPRKRNAKLGNLDHVTDLDIQKLNSVLGQEGELKGYPSYRTSGVQRYSVVREVNQSCGVFGSG</sequence>
<dbReference type="InterPro" id="IPR034035">
    <property type="entry name" value="Astacin-like_dom"/>
</dbReference>
<evidence type="ECO:0000256" key="1">
    <source>
        <dbReference type="ARBA" id="ARBA00022670"/>
    </source>
</evidence>
<feature type="active site" evidence="6">
    <location>
        <position position="167"/>
    </location>
</feature>
<comment type="cofactor">
    <cofactor evidence="6">
        <name>Zn(2+)</name>
        <dbReference type="ChEBI" id="CHEBI:29105"/>
    </cofactor>
    <text evidence="6">Binds 1 zinc ion per subunit.</text>
</comment>
<reference evidence="8" key="1">
    <citation type="submission" date="2021-06" db="EMBL/GenBank/DDBJ databases">
        <authorList>
            <person name="Hodson N. C."/>
            <person name="Mongue J. A."/>
            <person name="Jaron S. K."/>
        </authorList>
    </citation>
    <scope>NUCLEOTIDE SEQUENCE</scope>
</reference>
<evidence type="ECO:0000256" key="6">
    <source>
        <dbReference type="PROSITE-ProRule" id="PRU01211"/>
    </source>
</evidence>
<dbReference type="GO" id="GO:0004222">
    <property type="term" value="F:metalloendopeptidase activity"/>
    <property type="evidence" value="ECO:0007669"/>
    <property type="project" value="UniProtKB-UniRule"/>
</dbReference>
<dbReference type="InterPro" id="IPR001506">
    <property type="entry name" value="Peptidase_M12A"/>
</dbReference>
<evidence type="ECO:0000259" key="7">
    <source>
        <dbReference type="PROSITE" id="PS51864"/>
    </source>
</evidence>
<keyword evidence="5 6" id="KW-0482">Metalloprotease</keyword>